<protein>
    <submittedName>
        <fullName evidence="2">Uncharacterized protein</fullName>
    </submittedName>
</protein>
<proteinExistence type="predicted"/>
<feature type="compositionally biased region" description="Basic residues" evidence="1">
    <location>
        <begin position="24"/>
        <end position="37"/>
    </location>
</feature>
<dbReference type="AlphaFoldDB" id="A0A6J4LSU5"/>
<feature type="non-terminal residue" evidence="2">
    <location>
        <position position="1"/>
    </location>
</feature>
<organism evidence="2">
    <name type="scientific">uncultured Gemmatimonadaceae bacterium</name>
    <dbReference type="NCBI Taxonomy" id="246130"/>
    <lineage>
        <taxon>Bacteria</taxon>
        <taxon>Pseudomonadati</taxon>
        <taxon>Gemmatimonadota</taxon>
        <taxon>Gemmatimonadia</taxon>
        <taxon>Gemmatimonadales</taxon>
        <taxon>Gemmatimonadaceae</taxon>
        <taxon>environmental samples</taxon>
    </lineage>
</organism>
<reference evidence="2" key="1">
    <citation type="submission" date="2020-02" db="EMBL/GenBank/DDBJ databases">
        <authorList>
            <person name="Meier V. D."/>
        </authorList>
    </citation>
    <scope>NUCLEOTIDE SEQUENCE</scope>
    <source>
        <strain evidence="2">AVDCRST_MAG40</strain>
    </source>
</reference>
<evidence type="ECO:0000313" key="2">
    <source>
        <dbReference type="EMBL" id="CAA9338940.1"/>
    </source>
</evidence>
<dbReference type="EMBL" id="CADCTX010000671">
    <property type="protein sequence ID" value="CAA9338940.1"/>
    <property type="molecule type" value="Genomic_DNA"/>
</dbReference>
<sequence>AHEHRRPSRPPPAVHSARPGCVGRPRRVRRRAPHAPLHRPGGSRGAGRVRLPCSRGRRATGAGGGRREAGHPPVRGGSPGPARRPAHAPGGARVVGDHVVLPGRL</sequence>
<gene>
    <name evidence="2" type="ORF">AVDCRST_MAG40-2309</name>
</gene>
<feature type="compositionally biased region" description="Low complexity" evidence="1">
    <location>
        <begin position="72"/>
        <end position="92"/>
    </location>
</feature>
<accession>A0A6J4LSU5</accession>
<feature type="non-terminal residue" evidence="2">
    <location>
        <position position="105"/>
    </location>
</feature>
<name>A0A6J4LSU5_9BACT</name>
<evidence type="ECO:0000256" key="1">
    <source>
        <dbReference type="SAM" id="MobiDB-lite"/>
    </source>
</evidence>
<feature type="region of interest" description="Disordered" evidence="1">
    <location>
        <begin position="1"/>
        <end position="105"/>
    </location>
</feature>